<name>A0ABQ3B8C2_9GAMM</name>
<evidence type="ECO:0000313" key="1">
    <source>
        <dbReference type="EMBL" id="GGY80181.1"/>
    </source>
</evidence>
<comment type="caution">
    <text evidence="1">The sequence shown here is derived from an EMBL/GenBank/DDBJ whole genome shotgun (WGS) entry which is preliminary data.</text>
</comment>
<protein>
    <submittedName>
        <fullName evidence="1">Uncharacterized protein</fullName>
    </submittedName>
</protein>
<keyword evidence="2" id="KW-1185">Reference proteome</keyword>
<gene>
    <name evidence="1" type="ORF">GCM10011613_26510</name>
</gene>
<dbReference type="EMBL" id="BMYZ01000002">
    <property type="protein sequence ID" value="GGY80181.1"/>
    <property type="molecule type" value="Genomic_DNA"/>
</dbReference>
<evidence type="ECO:0000313" key="2">
    <source>
        <dbReference type="Proteomes" id="UP000619761"/>
    </source>
</evidence>
<dbReference type="RefSeq" id="WP_189419365.1">
    <property type="nucleotide sequence ID" value="NZ_BMYZ01000002.1"/>
</dbReference>
<organism evidence="1 2">
    <name type="scientific">Cellvibrio zantedeschiae</name>
    <dbReference type="NCBI Taxonomy" id="1237077"/>
    <lineage>
        <taxon>Bacteria</taxon>
        <taxon>Pseudomonadati</taxon>
        <taxon>Pseudomonadota</taxon>
        <taxon>Gammaproteobacteria</taxon>
        <taxon>Cellvibrionales</taxon>
        <taxon>Cellvibrionaceae</taxon>
        <taxon>Cellvibrio</taxon>
    </lineage>
</organism>
<reference evidence="2" key="1">
    <citation type="journal article" date="2019" name="Int. J. Syst. Evol. Microbiol.">
        <title>The Global Catalogue of Microorganisms (GCM) 10K type strain sequencing project: providing services to taxonomists for standard genome sequencing and annotation.</title>
        <authorList>
            <consortium name="The Broad Institute Genomics Platform"/>
            <consortium name="The Broad Institute Genome Sequencing Center for Infectious Disease"/>
            <person name="Wu L."/>
            <person name="Ma J."/>
        </authorList>
    </citation>
    <scope>NUCLEOTIDE SEQUENCE [LARGE SCALE GENOMIC DNA]</scope>
    <source>
        <strain evidence="2">KCTC 32239</strain>
    </source>
</reference>
<dbReference type="Proteomes" id="UP000619761">
    <property type="component" value="Unassembled WGS sequence"/>
</dbReference>
<accession>A0ABQ3B8C2</accession>
<proteinExistence type="predicted"/>
<sequence>MNALYQRKIVVNGELKEASSVQTKVEQDIAFLQHRINLMKKQKVPNSVVIETYENMLKSRQSVLAWLRDGNSEQEIRLI</sequence>